<organism evidence="9 10">
    <name type="scientific">Suttonella indologenes</name>
    <dbReference type="NCBI Taxonomy" id="13276"/>
    <lineage>
        <taxon>Bacteria</taxon>
        <taxon>Pseudomonadati</taxon>
        <taxon>Pseudomonadota</taxon>
        <taxon>Gammaproteobacteria</taxon>
        <taxon>Cardiobacteriales</taxon>
        <taxon>Cardiobacteriaceae</taxon>
        <taxon>Suttonella</taxon>
    </lineage>
</organism>
<comment type="catalytic activity">
    <reaction evidence="1 5">
        <text>L-alanine = D-alanine</text>
        <dbReference type="Rhea" id="RHEA:20249"/>
        <dbReference type="ChEBI" id="CHEBI:57416"/>
        <dbReference type="ChEBI" id="CHEBI:57972"/>
        <dbReference type="EC" id="5.1.1.1"/>
    </reaction>
</comment>
<evidence type="ECO:0000313" key="9">
    <source>
        <dbReference type="EMBL" id="SUO96398.1"/>
    </source>
</evidence>
<feature type="domain" description="Alanine racemase C-terminal" evidence="8">
    <location>
        <begin position="231"/>
        <end position="355"/>
    </location>
</feature>
<dbReference type="GO" id="GO:0008784">
    <property type="term" value="F:alanine racemase activity"/>
    <property type="evidence" value="ECO:0007669"/>
    <property type="project" value="UniProtKB-UniRule"/>
</dbReference>
<dbReference type="Gene3D" id="3.20.20.10">
    <property type="entry name" value="Alanine racemase"/>
    <property type="match status" value="1"/>
</dbReference>
<evidence type="ECO:0000256" key="2">
    <source>
        <dbReference type="ARBA" id="ARBA00001933"/>
    </source>
</evidence>
<keyword evidence="4 5" id="KW-0413">Isomerase</keyword>
<proteinExistence type="inferred from homology"/>
<dbReference type="SUPFAM" id="SSF50621">
    <property type="entry name" value="Alanine racemase C-terminal domain-like"/>
    <property type="match status" value="1"/>
</dbReference>
<dbReference type="PRINTS" id="PR00992">
    <property type="entry name" value="ALARACEMASE"/>
</dbReference>
<evidence type="ECO:0000256" key="1">
    <source>
        <dbReference type="ARBA" id="ARBA00000316"/>
    </source>
</evidence>
<dbReference type="Pfam" id="PF00842">
    <property type="entry name" value="Ala_racemase_C"/>
    <property type="match status" value="1"/>
</dbReference>
<feature type="binding site" evidence="5 7">
    <location>
        <position position="301"/>
    </location>
    <ligand>
        <name>substrate</name>
    </ligand>
</feature>
<evidence type="ECO:0000256" key="7">
    <source>
        <dbReference type="PIRSR" id="PIRSR600821-52"/>
    </source>
</evidence>
<feature type="modified residue" description="N6-(pyridoxal phosphate)lysine" evidence="5 6">
    <location>
        <position position="34"/>
    </location>
</feature>
<dbReference type="GO" id="GO:0030632">
    <property type="term" value="P:D-alanine biosynthetic process"/>
    <property type="evidence" value="ECO:0007669"/>
    <property type="project" value="UniProtKB-UniRule"/>
</dbReference>
<dbReference type="InterPro" id="IPR001608">
    <property type="entry name" value="Ala_racemase_N"/>
</dbReference>
<dbReference type="AlphaFoldDB" id="A0A380MVS4"/>
<dbReference type="OrthoDB" id="9813814at2"/>
<comment type="similarity">
    <text evidence="5">Belongs to the alanine racemase family.</text>
</comment>
<dbReference type="InterPro" id="IPR011079">
    <property type="entry name" value="Ala_racemase_C"/>
</dbReference>
<dbReference type="RefSeq" id="WP_115218251.1">
    <property type="nucleotide sequence ID" value="NZ_UHIA01000004.1"/>
</dbReference>
<dbReference type="UniPathway" id="UPA00042">
    <property type="reaction ID" value="UER00497"/>
</dbReference>
<dbReference type="PROSITE" id="PS00395">
    <property type="entry name" value="ALANINE_RACEMASE"/>
    <property type="match status" value="1"/>
</dbReference>
<sequence>MRPLKKIIDLAALRHNWQVLQAQAPQARIMAVVKANAYGHDALSVAQALADVAPCYAVACSEEAVALRAAGLRQAIVLLEGIFSPEEIALCAEQDLQPVIHHQRQLDWLAAAQTPLKAWLKIDSGMHRLGFAAAESEALFAQALCMPYVDWQGVVSHFACADSEDLAHAEGQLAQLQHLQLPDTWQRSYANSAAIFRLPAAQGEWLRAGIMLYGLSPFEDSCGADFGLQAVMTLQTEILATHYLSQGESAGYAQGFIAPSEGYLATIAIGYGDGWARRIESGKVPVLIEGRRYYLVGLVTMDMALIWLGAENYPAGTAVELFGKQLAAEEVAAAAETIPYTLSTMLTPRVRLEVRHG</sequence>
<evidence type="ECO:0000259" key="8">
    <source>
        <dbReference type="SMART" id="SM01005"/>
    </source>
</evidence>
<dbReference type="NCBIfam" id="TIGR00492">
    <property type="entry name" value="alr"/>
    <property type="match status" value="1"/>
</dbReference>
<dbReference type="GO" id="GO:0005829">
    <property type="term" value="C:cytosol"/>
    <property type="evidence" value="ECO:0007669"/>
    <property type="project" value="TreeGrafter"/>
</dbReference>
<dbReference type="EMBL" id="UHIA01000004">
    <property type="protein sequence ID" value="SUO96398.1"/>
    <property type="molecule type" value="Genomic_DNA"/>
</dbReference>
<dbReference type="HAMAP" id="MF_01201">
    <property type="entry name" value="Ala_racemase"/>
    <property type="match status" value="1"/>
</dbReference>
<dbReference type="InterPro" id="IPR009006">
    <property type="entry name" value="Ala_racemase/Decarboxylase_C"/>
</dbReference>
<reference evidence="9 10" key="1">
    <citation type="submission" date="2018-06" db="EMBL/GenBank/DDBJ databases">
        <authorList>
            <consortium name="Pathogen Informatics"/>
            <person name="Doyle S."/>
        </authorList>
    </citation>
    <scope>NUCLEOTIDE SEQUENCE [LARGE SCALE GENOMIC DNA]</scope>
    <source>
        <strain evidence="9 10">NCTC10717</strain>
    </source>
</reference>
<comment type="pathway">
    <text evidence="5">Amino-acid biosynthesis; D-alanine biosynthesis; D-alanine from L-alanine: step 1/1.</text>
</comment>
<gene>
    <name evidence="9" type="primary">alr</name>
    <name evidence="9" type="ORF">NCTC10717_00983</name>
</gene>
<protein>
    <recommendedName>
        <fullName evidence="5">Alanine racemase</fullName>
        <ecNumber evidence="5">5.1.1.1</ecNumber>
    </recommendedName>
</protein>
<evidence type="ECO:0000256" key="5">
    <source>
        <dbReference type="HAMAP-Rule" id="MF_01201"/>
    </source>
</evidence>
<dbReference type="InterPro" id="IPR000821">
    <property type="entry name" value="Ala_racemase"/>
</dbReference>
<accession>A0A380MVS4</accession>
<comment type="function">
    <text evidence="5">Catalyzes the interconversion of L-alanine and D-alanine. May also act on other amino acids.</text>
</comment>
<dbReference type="GO" id="GO:0030170">
    <property type="term" value="F:pyridoxal phosphate binding"/>
    <property type="evidence" value="ECO:0007669"/>
    <property type="project" value="UniProtKB-UniRule"/>
</dbReference>
<keyword evidence="10" id="KW-1185">Reference proteome</keyword>
<dbReference type="InterPro" id="IPR029066">
    <property type="entry name" value="PLP-binding_barrel"/>
</dbReference>
<evidence type="ECO:0000256" key="6">
    <source>
        <dbReference type="PIRSR" id="PIRSR600821-50"/>
    </source>
</evidence>
<dbReference type="SMART" id="SM01005">
    <property type="entry name" value="Ala_racemase_C"/>
    <property type="match status" value="1"/>
</dbReference>
<feature type="active site" description="Proton acceptor; specific for D-alanine" evidence="5">
    <location>
        <position position="34"/>
    </location>
</feature>
<dbReference type="InterPro" id="IPR020622">
    <property type="entry name" value="Ala_racemase_pyridoxalP-BS"/>
</dbReference>
<dbReference type="PANTHER" id="PTHR30511:SF0">
    <property type="entry name" value="ALANINE RACEMASE, CATABOLIC-RELATED"/>
    <property type="match status" value="1"/>
</dbReference>
<dbReference type="FunFam" id="3.20.20.10:FF:000002">
    <property type="entry name" value="Alanine racemase"/>
    <property type="match status" value="1"/>
</dbReference>
<feature type="active site" description="Proton acceptor; specific for L-alanine" evidence="5">
    <location>
        <position position="252"/>
    </location>
</feature>
<dbReference type="EC" id="5.1.1.1" evidence="5"/>
<evidence type="ECO:0000256" key="3">
    <source>
        <dbReference type="ARBA" id="ARBA00022898"/>
    </source>
</evidence>
<feature type="binding site" evidence="5 7">
    <location>
        <position position="128"/>
    </location>
    <ligand>
        <name>substrate</name>
    </ligand>
</feature>
<comment type="cofactor">
    <cofactor evidence="2 5 6">
        <name>pyridoxal 5'-phosphate</name>
        <dbReference type="ChEBI" id="CHEBI:597326"/>
    </cofactor>
</comment>
<dbReference type="SUPFAM" id="SSF51419">
    <property type="entry name" value="PLP-binding barrel"/>
    <property type="match status" value="1"/>
</dbReference>
<evidence type="ECO:0000256" key="4">
    <source>
        <dbReference type="ARBA" id="ARBA00023235"/>
    </source>
</evidence>
<name>A0A380MVS4_9GAMM</name>
<keyword evidence="3 5" id="KW-0663">Pyridoxal phosphate</keyword>
<dbReference type="Gene3D" id="2.40.37.10">
    <property type="entry name" value="Lyase, Ornithine Decarboxylase, Chain A, domain 1"/>
    <property type="match status" value="1"/>
</dbReference>
<dbReference type="PANTHER" id="PTHR30511">
    <property type="entry name" value="ALANINE RACEMASE"/>
    <property type="match status" value="1"/>
</dbReference>
<dbReference type="Pfam" id="PF01168">
    <property type="entry name" value="Ala_racemase_N"/>
    <property type="match status" value="1"/>
</dbReference>
<dbReference type="Proteomes" id="UP000254575">
    <property type="component" value="Unassembled WGS sequence"/>
</dbReference>
<evidence type="ECO:0000313" key="10">
    <source>
        <dbReference type="Proteomes" id="UP000254575"/>
    </source>
</evidence>